<dbReference type="Proteomes" id="UP001501417">
    <property type="component" value="Unassembled WGS sequence"/>
</dbReference>
<reference evidence="3" key="1">
    <citation type="journal article" date="2019" name="Int. J. Syst. Evol. Microbiol.">
        <title>The Global Catalogue of Microorganisms (GCM) 10K type strain sequencing project: providing services to taxonomists for standard genome sequencing and annotation.</title>
        <authorList>
            <consortium name="The Broad Institute Genomics Platform"/>
            <consortium name="The Broad Institute Genome Sequencing Center for Infectious Disease"/>
            <person name="Wu L."/>
            <person name="Ma J."/>
        </authorList>
    </citation>
    <scope>NUCLEOTIDE SEQUENCE [LARGE SCALE GENOMIC DNA]</scope>
    <source>
        <strain evidence="3">JCM 17782</strain>
    </source>
</reference>
<evidence type="ECO:0000313" key="3">
    <source>
        <dbReference type="Proteomes" id="UP001501417"/>
    </source>
</evidence>
<sequence length="380" mass="40485">MASILADTTNRVVVCCGAGGVGKTTTAAAMALRAAEYGRNVCVLTIDPAKRLAQALGVNDLGNTPQRVPLASEVSGELHAMMLDMRRTFDEMVVQYSGNGRAQAILDNQFYQTVASSLAGTQEYMAMEKLGQLLAEDRWDLVVVDTPPSRNALDFLDAPKRLGSFMDSRLWRLLLAPGRGIGRLVTGAMGLAMKAMSTVLGSQMLSDAAAFVQSLDATFGGFREKADRTYSLLKRRGTQFVVVSAAEPDALREASFFVDRLSTEGMPLAGLVLNRTHPTLCSLPAERAIDGTETLAAEPDSEAASLAAAVLRIHADRAQTAKREIRLLSRFTGANPHVPVIGVPSLPFDVSDLEALRALADQITSAGDDAARATAQGPLH</sequence>
<protein>
    <submittedName>
        <fullName evidence="2">ArsA family ATPase</fullName>
    </submittedName>
</protein>
<dbReference type="InterPro" id="IPR025723">
    <property type="entry name" value="ArsA/GET3_ATPase-like"/>
</dbReference>
<evidence type="ECO:0000313" key="2">
    <source>
        <dbReference type="EMBL" id="GAA4295397.1"/>
    </source>
</evidence>
<evidence type="ECO:0000259" key="1">
    <source>
        <dbReference type="Pfam" id="PF02374"/>
    </source>
</evidence>
<proteinExistence type="predicted"/>
<dbReference type="PANTHER" id="PTHR10803:SF26">
    <property type="entry name" value="ANION TRANSPORTER ATPASE-RELATED"/>
    <property type="match status" value="1"/>
</dbReference>
<keyword evidence="3" id="KW-1185">Reference proteome</keyword>
<dbReference type="Gene3D" id="3.40.50.300">
    <property type="entry name" value="P-loop containing nucleotide triphosphate hydrolases"/>
    <property type="match status" value="1"/>
</dbReference>
<dbReference type="SUPFAM" id="SSF52540">
    <property type="entry name" value="P-loop containing nucleoside triphosphate hydrolases"/>
    <property type="match status" value="1"/>
</dbReference>
<accession>A0ABP8F5A8</accession>
<comment type="caution">
    <text evidence="2">The sequence shown here is derived from an EMBL/GenBank/DDBJ whole genome shotgun (WGS) entry which is preliminary data.</text>
</comment>
<dbReference type="InterPro" id="IPR016300">
    <property type="entry name" value="ATPase_ArsA/GET3"/>
</dbReference>
<dbReference type="CDD" id="cd02035">
    <property type="entry name" value="ArsA"/>
    <property type="match status" value="1"/>
</dbReference>
<feature type="domain" description="ArsA/GET3 Anion-transporting ATPase-like" evidence="1">
    <location>
        <begin position="11"/>
        <end position="277"/>
    </location>
</feature>
<dbReference type="EMBL" id="BAABGF010000052">
    <property type="protein sequence ID" value="GAA4295397.1"/>
    <property type="molecule type" value="Genomic_DNA"/>
</dbReference>
<organism evidence="2 3">
    <name type="scientific">Mycobacterium paraffinicum</name>
    <dbReference type="NCBI Taxonomy" id="53378"/>
    <lineage>
        <taxon>Bacteria</taxon>
        <taxon>Bacillati</taxon>
        <taxon>Actinomycetota</taxon>
        <taxon>Actinomycetes</taxon>
        <taxon>Mycobacteriales</taxon>
        <taxon>Mycobacteriaceae</taxon>
        <taxon>Mycobacterium</taxon>
    </lineage>
</organism>
<dbReference type="InterPro" id="IPR027417">
    <property type="entry name" value="P-loop_NTPase"/>
</dbReference>
<name>A0ABP8F5A8_9MYCO</name>
<dbReference type="Pfam" id="PF02374">
    <property type="entry name" value="ArsA_ATPase"/>
    <property type="match status" value="1"/>
</dbReference>
<dbReference type="PANTHER" id="PTHR10803">
    <property type="entry name" value="ARSENICAL PUMP-DRIVING ATPASE ARSENITE-TRANSLOCATING ATPASE"/>
    <property type="match status" value="1"/>
</dbReference>
<gene>
    <name evidence="2" type="ORF">GCM10023161_45810</name>
</gene>